<keyword evidence="2 3" id="KW-0040">ANK repeat</keyword>
<evidence type="ECO:0000256" key="2">
    <source>
        <dbReference type="ARBA" id="ARBA00023043"/>
    </source>
</evidence>
<evidence type="ECO:0008006" key="6">
    <source>
        <dbReference type="Google" id="ProtNLM"/>
    </source>
</evidence>
<dbReference type="Pfam" id="PF00023">
    <property type="entry name" value="Ank"/>
    <property type="match status" value="1"/>
</dbReference>
<protein>
    <recommendedName>
        <fullName evidence="6">Ankyrin</fullName>
    </recommendedName>
</protein>
<gene>
    <name evidence="4" type="ORF">DFH94DRAFT_802598</name>
</gene>
<dbReference type="PANTHER" id="PTHR24198:SF165">
    <property type="entry name" value="ANKYRIN REPEAT-CONTAINING PROTEIN-RELATED"/>
    <property type="match status" value="1"/>
</dbReference>
<dbReference type="PRINTS" id="PR01415">
    <property type="entry name" value="ANKYRIN"/>
</dbReference>
<dbReference type="OrthoDB" id="194358at2759"/>
<dbReference type="AlphaFoldDB" id="A0A9P5JTU6"/>
<dbReference type="Pfam" id="PF12796">
    <property type="entry name" value="Ank_2"/>
    <property type="match status" value="1"/>
</dbReference>
<proteinExistence type="predicted"/>
<reference evidence="4" key="2">
    <citation type="journal article" date="2020" name="Nat. Commun.">
        <title>Large-scale genome sequencing of mycorrhizal fungi provides insights into the early evolution of symbiotic traits.</title>
        <authorList>
            <person name="Miyauchi S."/>
            <person name="Kiss E."/>
            <person name="Kuo A."/>
            <person name="Drula E."/>
            <person name="Kohler A."/>
            <person name="Sanchez-Garcia M."/>
            <person name="Morin E."/>
            <person name="Andreopoulos B."/>
            <person name="Barry K.W."/>
            <person name="Bonito G."/>
            <person name="Buee M."/>
            <person name="Carver A."/>
            <person name="Chen C."/>
            <person name="Cichocki N."/>
            <person name="Clum A."/>
            <person name="Culley D."/>
            <person name="Crous P.W."/>
            <person name="Fauchery L."/>
            <person name="Girlanda M."/>
            <person name="Hayes R.D."/>
            <person name="Keri Z."/>
            <person name="LaButti K."/>
            <person name="Lipzen A."/>
            <person name="Lombard V."/>
            <person name="Magnuson J."/>
            <person name="Maillard F."/>
            <person name="Murat C."/>
            <person name="Nolan M."/>
            <person name="Ohm R.A."/>
            <person name="Pangilinan J."/>
            <person name="Pereira M.F."/>
            <person name="Perotto S."/>
            <person name="Peter M."/>
            <person name="Pfister S."/>
            <person name="Riley R."/>
            <person name="Sitrit Y."/>
            <person name="Stielow J.B."/>
            <person name="Szollosi G."/>
            <person name="Zifcakova L."/>
            <person name="Stursova M."/>
            <person name="Spatafora J.W."/>
            <person name="Tedersoo L."/>
            <person name="Vaario L.M."/>
            <person name="Yamada A."/>
            <person name="Yan M."/>
            <person name="Wang P."/>
            <person name="Xu J."/>
            <person name="Bruns T."/>
            <person name="Baldrian P."/>
            <person name="Vilgalys R."/>
            <person name="Dunand C."/>
            <person name="Henrissat B."/>
            <person name="Grigoriev I.V."/>
            <person name="Hibbett D."/>
            <person name="Nagy L.G."/>
            <person name="Martin F.M."/>
        </authorList>
    </citation>
    <scope>NUCLEOTIDE SEQUENCE</scope>
    <source>
        <strain evidence="4">Prilba</strain>
    </source>
</reference>
<name>A0A9P5JTU6_9AGAM</name>
<organism evidence="4 5">
    <name type="scientific">Russula ochroleuca</name>
    <dbReference type="NCBI Taxonomy" id="152965"/>
    <lineage>
        <taxon>Eukaryota</taxon>
        <taxon>Fungi</taxon>
        <taxon>Dikarya</taxon>
        <taxon>Basidiomycota</taxon>
        <taxon>Agaricomycotina</taxon>
        <taxon>Agaricomycetes</taxon>
        <taxon>Russulales</taxon>
        <taxon>Russulaceae</taxon>
        <taxon>Russula</taxon>
    </lineage>
</organism>
<dbReference type="InterPro" id="IPR002110">
    <property type="entry name" value="Ankyrin_rpt"/>
</dbReference>
<dbReference type="PANTHER" id="PTHR24198">
    <property type="entry name" value="ANKYRIN REPEAT AND PROTEIN KINASE DOMAIN-CONTAINING PROTEIN"/>
    <property type="match status" value="1"/>
</dbReference>
<feature type="repeat" description="ANK" evidence="3">
    <location>
        <begin position="32"/>
        <end position="64"/>
    </location>
</feature>
<feature type="repeat" description="ANK" evidence="3">
    <location>
        <begin position="65"/>
        <end position="101"/>
    </location>
</feature>
<accession>A0A9P5JTU6</accession>
<evidence type="ECO:0000256" key="1">
    <source>
        <dbReference type="ARBA" id="ARBA00022737"/>
    </source>
</evidence>
<evidence type="ECO:0000313" key="4">
    <source>
        <dbReference type="EMBL" id="KAF8461481.1"/>
    </source>
</evidence>
<keyword evidence="1" id="KW-0677">Repeat</keyword>
<evidence type="ECO:0000313" key="5">
    <source>
        <dbReference type="Proteomes" id="UP000759537"/>
    </source>
</evidence>
<sequence>MTPALAALARRHFELAQVLHCNGSSVDLQGNHRNSPLHPAAYHGDCEMVQILLNYGVDINVKNNDGTTPLVFALESCFSGLDPTVVRLLLDHGADLNIPKKSGTTPLHLASQLGRIEIVRLLVERGASGGGQDTWGSTPLDLASGEHSDEIIKLLEHRAK</sequence>
<dbReference type="PROSITE" id="PS50088">
    <property type="entry name" value="ANK_REPEAT"/>
    <property type="match status" value="3"/>
</dbReference>
<dbReference type="SUPFAM" id="SSF48403">
    <property type="entry name" value="Ankyrin repeat"/>
    <property type="match status" value="1"/>
</dbReference>
<dbReference type="EMBL" id="WHVB01000124">
    <property type="protein sequence ID" value="KAF8461481.1"/>
    <property type="molecule type" value="Genomic_DNA"/>
</dbReference>
<evidence type="ECO:0000256" key="3">
    <source>
        <dbReference type="PROSITE-ProRule" id="PRU00023"/>
    </source>
</evidence>
<keyword evidence="5" id="KW-1185">Reference proteome</keyword>
<dbReference type="SMART" id="SM00248">
    <property type="entry name" value="ANK"/>
    <property type="match status" value="3"/>
</dbReference>
<comment type="caution">
    <text evidence="4">The sequence shown here is derived from an EMBL/GenBank/DDBJ whole genome shotgun (WGS) entry which is preliminary data.</text>
</comment>
<dbReference type="Gene3D" id="1.25.40.20">
    <property type="entry name" value="Ankyrin repeat-containing domain"/>
    <property type="match status" value="3"/>
</dbReference>
<feature type="repeat" description="ANK" evidence="3">
    <location>
        <begin position="102"/>
        <end position="134"/>
    </location>
</feature>
<dbReference type="PROSITE" id="PS50297">
    <property type="entry name" value="ANK_REP_REGION"/>
    <property type="match status" value="3"/>
</dbReference>
<reference evidence="4" key="1">
    <citation type="submission" date="2019-10" db="EMBL/GenBank/DDBJ databases">
        <authorList>
            <consortium name="DOE Joint Genome Institute"/>
            <person name="Kuo A."/>
            <person name="Miyauchi S."/>
            <person name="Kiss E."/>
            <person name="Drula E."/>
            <person name="Kohler A."/>
            <person name="Sanchez-Garcia M."/>
            <person name="Andreopoulos B."/>
            <person name="Barry K.W."/>
            <person name="Bonito G."/>
            <person name="Buee M."/>
            <person name="Carver A."/>
            <person name="Chen C."/>
            <person name="Cichocki N."/>
            <person name="Clum A."/>
            <person name="Culley D."/>
            <person name="Crous P.W."/>
            <person name="Fauchery L."/>
            <person name="Girlanda M."/>
            <person name="Hayes R."/>
            <person name="Keri Z."/>
            <person name="LaButti K."/>
            <person name="Lipzen A."/>
            <person name="Lombard V."/>
            <person name="Magnuson J."/>
            <person name="Maillard F."/>
            <person name="Morin E."/>
            <person name="Murat C."/>
            <person name="Nolan M."/>
            <person name="Ohm R."/>
            <person name="Pangilinan J."/>
            <person name="Pereira M."/>
            <person name="Perotto S."/>
            <person name="Peter M."/>
            <person name="Riley R."/>
            <person name="Sitrit Y."/>
            <person name="Stielow B."/>
            <person name="Szollosi G."/>
            <person name="Zifcakova L."/>
            <person name="Stursova M."/>
            <person name="Spatafora J.W."/>
            <person name="Tedersoo L."/>
            <person name="Vaario L.-M."/>
            <person name="Yamada A."/>
            <person name="Yan M."/>
            <person name="Wang P."/>
            <person name="Xu J."/>
            <person name="Bruns T."/>
            <person name="Baldrian P."/>
            <person name="Vilgalys R."/>
            <person name="Henrissat B."/>
            <person name="Grigoriev I.V."/>
            <person name="Hibbett D."/>
            <person name="Nagy L.G."/>
            <person name="Martin F.M."/>
        </authorList>
    </citation>
    <scope>NUCLEOTIDE SEQUENCE</scope>
    <source>
        <strain evidence="4">Prilba</strain>
    </source>
</reference>
<dbReference type="InterPro" id="IPR036770">
    <property type="entry name" value="Ankyrin_rpt-contain_sf"/>
</dbReference>
<dbReference type="Proteomes" id="UP000759537">
    <property type="component" value="Unassembled WGS sequence"/>
</dbReference>